<gene>
    <name evidence="7" type="ORF">QJ036_05335</name>
</gene>
<dbReference type="Gene3D" id="1.10.150.130">
    <property type="match status" value="1"/>
</dbReference>
<dbReference type="SUPFAM" id="SSF56349">
    <property type="entry name" value="DNA breaking-rejoining enzymes"/>
    <property type="match status" value="1"/>
</dbReference>
<keyword evidence="8" id="KW-1185">Reference proteome</keyword>
<dbReference type="PROSITE" id="PS51900">
    <property type="entry name" value="CB"/>
    <property type="match status" value="1"/>
</dbReference>
<feature type="domain" description="Tyr recombinase" evidence="5">
    <location>
        <begin position="172"/>
        <end position="394"/>
    </location>
</feature>
<evidence type="ECO:0000256" key="1">
    <source>
        <dbReference type="ARBA" id="ARBA00008857"/>
    </source>
</evidence>
<evidence type="ECO:0000313" key="8">
    <source>
        <dbReference type="Proteomes" id="UP001300383"/>
    </source>
</evidence>
<dbReference type="RefSeq" id="WP_283230403.1">
    <property type="nucleotide sequence ID" value="NZ_JASGBQ010000005.1"/>
</dbReference>
<accession>A0AAP4EYK2</accession>
<dbReference type="Gene3D" id="1.10.443.10">
    <property type="entry name" value="Intergrase catalytic core"/>
    <property type="match status" value="1"/>
</dbReference>
<evidence type="ECO:0000259" key="5">
    <source>
        <dbReference type="PROSITE" id="PS51898"/>
    </source>
</evidence>
<dbReference type="GO" id="GO:0003677">
    <property type="term" value="F:DNA binding"/>
    <property type="evidence" value="ECO:0007669"/>
    <property type="project" value="UniProtKB-UniRule"/>
</dbReference>
<dbReference type="EMBL" id="JASGBQ010000005">
    <property type="protein sequence ID" value="MDI9241901.1"/>
    <property type="molecule type" value="Genomic_DNA"/>
</dbReference>
<dbReference type="InterPro" id="IPR044068">
    <property type="entry name" value="CB"/>
</dbReference>
<feature type="domain" description="Core-binding (CB)" evidence="6">
    <location>
        <begin position="68"/>
        <end position="151"/>
    </location>
</feature>
<dbReference type="InterPro" id="IPR010998">
    <property type="entry name" value="Integrase_recombinase_N"/>
</dbReference>
<evidence type="ECO:0000259" key="6">
    <source>
        <dbReference type="PROSITE" id="PS51900"/>
    </source>
</evidence>
<dbReference type="CDD" id="cd01189">
    <property type="entry name" value="INT_ICEBs1_C_like"/>
    <property type="match status" value="1"/>
</dbReference>
<evidence type="ECO:0000256" key="4">
    <source>
        <dbReference type="PROSITE-ProRule" id="PRU01248"/>
    </source>
</evidence>
<dbReference type="InterPro" id="IPR002104">
    <property type="entry name" value="Integrase_catalytic"/>
</dbReference>
<reference evidence="7 8" key="1">
    <citation type="submission" date="2023-05" db="EMBL/GenBank/DDBJ databases">
        <title>[ruminococcus] sp. nov., isolated from a pig farm feces dump.</title>
        <authorList>
            <person name="Chang Y.-H."/>
        </authorList>
    </citation>
    <scope>NUCLEOTIDE SEQUENCE [LARGE SCALE GENOMIC DNA]</scope>
    <source>
        <strain evidence="7 8">YH-rum2234</strain>
    </source>
</reference>
<dbReference type="InterPro" id="IPR050090">
    <property type="entry name" value="Tyrosine_recombinase_XerCD"/>
</dbReference>
<proteinExistence type="inferred from homology"/>
<protein>
    <submittedName>
        <fullName evidence="7">Tyrosine-type recombinase/integrase</fullName>
    </submittedName>
</protein>
<dbReference type="GO" id="GO:0006310">
    <property type="term" value="P:DNA recombination"/>
    <property type="evidence" value="ECO:0007669"/>
    <property type="project" value="UniProtKB-KW"/>
</dbReference>
<sequence length="402" mass="46936">MGKDLKGKELGKGFSQRRDGRYMARAMVDGETIAIYGFNLKELKKKLPVLVNEVKVRQLLPVRRGSIVTVNEWYEEWFNTYKAPNLKHGKDGSYKRTFINTFGKYIGMKYLSDVIQMDIQAAIADLFDQGRSSRYIRTGLGITRQCFDAAVGNGMITNNPTMGVTVMKGKTAERRVLTQKEQKLFLDYLERTQNWYKEMYQFMLVTGMRIGEIGALRWEDIDFNSKIIHVQRSLSYMRNHETGKSEYKIMSPKTENSKRRIPFFGETEAILKSQRKKAEKQKKEKGYLWRENDEFGNLVFVTRLGSPVGRHIAEKELRHISDDIRQYLLYERALDDPITFENVHPHALRHTFATRCFEKNMPPKLVQDLMGHENYSTTVTYTHVTDDTIRKAVEQYKDFLNV</sequence>
<organism evidence="7 8">
    <name type="scientific">Fusibacillus kribbianus</name>
    <dbReference type="NCBI Taxonomy" id="3044208"/>
    <lineage>
        <taxon>Bacteria</taxon>
        <taxon>Bacillati</taxon>
        <taxon>Bacillota</taxon>
        <taxon>Clostridia</taxon>
        <taxon>Lachnospirales</taxon>
        <taxon>Lachnospiraceae</taxon>
        <taxon>Fusibacillus</taxon>
    </lineage>
</organism>
<comment type="similarity">
    <text evidence="1">Belongs to the 'phage' integrase family.</text>
</comment>
<dbReference type="Proteomes" id="UP001300383">
    <property type="component" value="Unassembled WGS sequence"/>
</dbReference>
<name>A0AAP4EYK2_9FIRM</name>
<dbReference type="AlphaFoldDB" id="A0AAP4EYK2"/>
<dbReference type="Pfam" id="PF00589">
    <property type="entry name" value="Phage_integrase"/>
    <property type="match status" value="1"/>
</dbReference>
<dbReference type="Gene3D" id="3.30.160.60">
    <property type="entry name" value="Classic Zinc Finger"/>
    <property type="match status" value="1"/>
</dbReference>
<evidence type="ECO:0000256" key="3">
    <source>
        <dbReference type="ARBA" id="ARBA00023172"/>
    </source>
</evidence>
<keyword evidence="3" id="KW-0233">DNA recombination</keyword>
<comment type="caution">
    <text evidence="7">The sequence shown here is derived from an EMBL/GenBank/DDBJ whole genome shotgun (WGS) entry which is preliminary data.</text>
</comment>
<dbReference type="InterPro" id="IPR013762">
    <property type="entry name" value="Integrase-like_cat_sf"/>
</dbReference>
<dbReference type="PANTHER" id="PTHR30349:SF64">
    <property type="entry name" value="PROPHAGE INTEGRASE INTD-RELATED"/>
    <property type="match status" value="1"/>
</dbReference>
<dbReference type="InterPro" id="IPR011010">
    <property type="entry name" value="DNA_brk_join_enz"/>
</dbReference>
<dbReference type="PROSITE" id="PS51898">
    <property type="entry name" value="TYR_RECOMBINASE"/>
    <property type="match status" value="1"/>
</dbReference>
<evidence type="ECO:0000256" key="2">
    <source>
        <dbReference type="ARBA" id="ARBA00023125"/>
    </source>
</evidence>
<evidence type="ECO:0000313" key="7">
    <source>
        <dbReference type="EMBL" id="MDI9241901.1"/>
    </source>
</evidence>
<dbReference type="GO" id="GO:0015074">
    <property type="term" value="P:DNA integration"/>
    <property type="evidence" value="ECO:0007669"/>
    <property type="project" value="InterPro"/>
</dbReference>
<dbReference type="PANTHER" id="PTHR30349">
    <property type="entry name" value="PHAGE INTEGRASE-RELATED"/>
    <property type="match status" value="1"/>
</dbReference>
<keyword evidence="2 4" id="KW-0238">DNA-binding</keyword>